<proteinExistence type="predicted"/>
<accession>A0A2N7AW56</accession>
<dbReference type="PANTHER" id="PTHR12526:SF630">
    <property type="entry name" value="GLYCOSYLTRANSFERASE"/>
    <property type="match status" value="1"/>
</dbReference>
<comment type="caution">
    <text evidence="2">The sequence shown here is derived from an EMBL/GenBank/DDBJ whole genome shotgun (WGS) entry which is preliminary data.</text>
</comment>
<dbReference type="CDD" id="cd03811">
    <property type="entry name" value="GT4_GT28_WabH-like"/>
    <property type="match status" value="1"/>
</dbReference>
<dbReference type="AlphaFoldDB" id="A0A2N7AW56"/>
<organism evidence="2 3">
    <name type="scientific">Companilactobacillus nuruki</name>
    <dbReference type="NCBI Taxonomy" id="1993540"/>
    <lineage>
        <taxon>Bacteria</taxon>
        <taxon>Bacillati</taxon>
        <taxon>Bacillota</taxon>
        <taxon>Bacilli</taxon>
        <taxon>Lactobacillales</taxon>
        <taxon>Lactobacillaceae</taxon>
        <taxon>Companilactobacillus</taxon>
    </lineage>
</organism>
<dbReference type="GO" id="GO:0016740">
    <property type="term" value="F:transferase activity"/>
    <property type="evidence" value="ECO:0007669"/>
    <property type="project" value="UniProtKB-KW"/>
</dbReference>
<dbReference type="RefSeq" id="WP_102195317.1">
    <property type="nucleotide sequence ID" value="NZ_NIPR01000005.1"/>
</dbReference>
<dbReference type="SUPFAM" id="SSF53756">
    <property type="entry name" value="UDP-Glycosyltransferase/glycogen phosphorylase"/>
    <property type="match status" value="1"/>
</dbReference>
<sequence>MKSVDVIVPYFYPPYIGGTETVLRKWKQYFKDTDGDLKVRFIQPFAYRDSQLLSDKDGLRIRPFNNKLMKYIGLINLAADLIFTKSDMVIVLSPKYIRLSYKIRRIFHKKYRITNWIHFSLTKMFVNNDKYFRLADYHLAISTGIKQQLLDMGISDEKINTVFNPTDSNCYQIKASKVPKYIYVGRLEYQHQKNLQELIHAFCLVRKKFPDATLELWGNGLKKDTDQIKTLVKQLQLDEAVLFKGWYKTPWKEIDSATAFVLTSTYEGLPMSILEAMSHGIPVISSSISTGPEDEITRENGMLYHLGDIEELKNKMLEVYQKDYSQEKITQSINRFYSENYFANLVRMLQEMG</sequence>
<dbReference type="Pfam" id="PF00534">
    <property type="entry name" value="Glycos_transf_1"/>
    <property type="match status" value="1"/>
</dbReference>
<evidence type="ECO:0000259" key="1">
    <source>
        <dbReference type="Pfam" id="PF00534"/>
    </source>
</evidence>
<feature type="domain" description="Glycosyl transferase family 1" evidence="1">
    <location>
        <begin position="175"/>
        <end position="331"/>
    </location>
</feature>
<dbReference type="Gene3D" id="3.40.50.2000">
    <property type="entry name" value="Glycogen Phosphorylase B"/>
    <property type="match status" value="2"/>
</dbReference>
<evidence type="ECO:0000313" key="2">
    <source>
        <dbReference type="EMBL" id="PMD72985.1"/>
    </source>
</evidence>
<dbReference type="EMBL" id="NIPR01000005">
    <property type="protein sequence ID" value="PMD72985.1"/>
    <property type="molecule type" value="Genomic_DNA"/>
</dbReference>
<evidence type="ECO:0000313" key="3">
    <source>
        <dbReference type="Proteomes" id="UP000235649"/>
    </source>
</evidence>
<dbReference type="InterPro" id="IPR001296">
    <property type="entry name" value="Glyco_trans_1"/>
</dbReference>
<dbReference type="PANTHER" id="PTHR12526">
    <property type="entry name" value="GLYCOSYLTRANSFERASE"/>
    <property type="match status" value="1"/>
</dbReference>
<reference evidence="2 3" key="1">
    <citation type="submission" date="2017-05" db="EMBL/GenBank/DDBJ databases">
        <title>Lactobacillus nurukis nov., sp. nov., isolated from nuruk.</title>
        <authorList>
            <person name="Kim S.-J."/>
        </authorList>
    </citation>
    <scope>NUCLEOTIDE SEQUENCE [LARGE SCALE GENOMIC DNA]</scope>
    <source>
        <strain evidence="2 3">SYF10-1a</strain>
    </source>
</reference>
<keyword evidence="3" id="KW-1185">Reference proteome</keyword>
<dbReference type="Proteomes" id="UP000235649">
    <property type="component" value="Unassembled WGS sequence"/>
</dbReference>
<name>A0A2N7AW56_9LACO</name>
<keyword evidence="2" id="KW-0808">Transferase</keyword>
<dbReference type="OrthoDB" id="9787617at2"/>
<protein>
    <submittedName>
        <fullName evidence="2">Glycosyl transferase family 1</fullName>
    </submittedName>
</protein>
<gene>
    <name evidence="2" type="ORF">CBP76_02290</name>
</gene>